<name>A0A1B7YV87_COLHI</name>
<keyword evidence="2" id="KW-0732">Signal</keyword>
<evidence type="ECO:0000256" key="1">
    <source>
        <dbReference type="SAM" id="MobiDB-lite"/>
    </source>
</evidence>
<dbReference type="Proteomes" id="UP000092177">
    <property type="component" value="Chromosome 1"/>
</dbReference>
<protein>
    <submittedName>
        <fullName evidence="3">Uncharacterized protein</fullName>
    </submittedName>
</protein>
<dbReference type="GeneID" id="28860195"/>
<feature type="compositionally biased region" description="Polar residues" evidence="1">
    <location>
        <begin position="135"/>
        <end position="147"/>
    </location>
</feature>
<proteinExistence type="predicted"/>
<dbReference type="KEGG" id="chig:CH63R_01113"/>
<sequence>MRDTNPLELLGIEICLLARLTLASLPSPRPSVPDPHWLPGPVAAHVLDLTCVTKAVPNSPAPATAPVMPHPNPLGLSHSNNLLVCGIVSYYGLLPVVEEPYQDRPKKKLEIQKREEKSGSHPWALGGPALRPINSRHTNLFLQTPEQGSLHGKGKEEKNRRPA</sequence>
<gene>
    <name evidence="3" type="ORF">CH63R_01113</name>
</gene>
<feature type="compositionally biased region" description="Basic and acidic residues" evidence="1">
    <location>
        <begin position="153"/>
        <end position="163"/>
    </location>
</feature>
<dbReference type="EMBL" id="LTAN01000001">
    <property type="protein sequence ID" value="OBR15933.1"/>
    <property type="molecule type" value="Genomic_DNA"/>
</dbReference>
<reference evidence="4" key="1">
    <citation type="journal article" date="2017" name="BMC Genomics">
        <title>Gapless genome assembly of Colletotrichum higginsianum reveals chromosome structure and association of transposable elements with secondary metabolite gene clusters.</title>
        <authorList>
            <person name="Dallery J.-F."/>
            <person name="Lapalu N."/>
            <person name="Zampounis A."/>
            <person name="Pigne S."/>
            <person name="Luyten I."/>
            <person name="Amselem J."/>
            <person name="Wittenberg A.H.J."/>
            <person name="Zhou S."/>
            <person name="de Queiroz M.V."/>
            <person name="Robin G.P."/>
            <person name="Auger A."/>
            <person name="Hainaut M."/>
            <person name="Henrissat B."/>
            <person name="Kim K.-T."/>
            <person name="Lee Y.-H."/>
            <person name="Lespinet O."/>
            <person name="Schwartz D.C."/>
            <person name="Thon M.R."/>
            <person name="O'Connell R.J."/>
        </authorList>
    </citation>
    <scope>NUCLEOTIDE SEQUENCE [LARGE SCALE GENOMIC DNA]</scope>
    <source>
        <strain evidence="4">IMI 349063</strain>
    </source>
</reference>
<evidence type="ECO:0000256" key="2">
    <source>
        <dbReference type="SAM" id="SignalP"/>
    </source>
</evidence>
<dbReference type="AlphaFoldDB" id="A0A1B7YV87"/>
<organism evidence="3 4">
    <name type="scientific">Colletotrichum higginsianum (strain IMI 349063)</name>
    <name type="common">Crucifer anthracnose fungus</name>
    <dbReference type="NCBI Taxonomy" id="759273"/>
    <lineage>
        <taxon>Eukaryota</taxon>
        <taxon>Fungi</taxon>
        <taxon>Dikarya</taxon>
        <taxon>Ascomycota</taxon>
        <taxon>Pezizomycotina</taxon>
        <taxon>Sordariomycetes</taxon>
        <taxon>Hypocreomycetidae</taxon>
        <taxon>Glomerellales</taxon>
        <taxon>Glomerellaceae</taxon>
        <taxon>Colletotrichum</taxon>
        <taxon>Colletotrichum destructivum species complex</taxon>
    </lineage>
</organism>
<accession>A0A1B7YV87</accession>
<feature type="chain" id="PRO_5008601937" evidence="2">
    <location>
        <begin position="24"/>
        <end position="163"/>
    </location>
</feature>
<keyword evidence="4" id="KW-1185">Reference proteome</keyword>
<dbReference type="VEuPathDB" id="FungiDB:CH63R_01113"/>
<evidence type="ECO:0000313" key="4">
    <source>
        <dbReference type="Proteomes" id="UP000092177"/>
    </source>
</evidence>
<comment type="caution">
    <text evidence="3">The sequence shown here is derived from an EMBL/GenBank/DDBJ whole genome shotgun (WGS) entry which is preliminary data.</text>
</comment>
<dbReference type="RefSeq" id="XP_018164450.1">
    <property type="nucleotide sequence ID" value="XM_018296088.1"/>
</dbReference>
<feature type="signal peptide" evidence="2">
    <location>
        <begin position="1"/>
        <end position="23"/>
    </location>
</feature>
<feature type="region of interest" description="Disordered" evidence="1">
    <location>
        <begin position="111"/>
        <end position="163"/>
    </location>
</feature>
<evidence type="ECO:0000313" key="3">
    <source>
        <dbReference type="EMBL" id="OBR15933.1"/>
    </source>
</evidence>